<evidence type="ECO:0000256" key="1">
    <source>
        <dbReference type="SAM" id="MobiDB-lite"/>
    </source>
</evidence>
<proteinExistence type="predicted"/>
<evidence type="ECO:0000313" key="2">
    <source>
        <dbReference type="EMBL" id="KAJ0211780.1"/>
    </source>
</evidence>
<accession>A0A9R1XEP3</accession>
<dbReference type="Proteomes" id="UP000235145">
    <property type="component" value="Unassembled WGS sequence"/>
</dbReference>
<gene>
    <name evidence="2" type="ORF">LSAT_V11C400203710</name>
</gene>
<protein>
    <submittedName>
        <fullName evidence="2">Uncharacterized protein</fullName>
    </submittedName>
</protein>
<evidence type="ECO:0000313" key="3">
    <source>
        <dbReference type="Proteomes" id="UP000235145"/>
    </source>
</evidence>
<sequence>MIIAAFTYRLLERELFRKLVGQEWANVEEMIQKVNRFLRQEAKSAKKARMEGKTMVGRAKKEEQILTYPSNPKGLSTTTGEGHTKERGEGGKAVISHINRKVMKFILHEAKKSLPPDIQRPLKPATAVVVGFSGESIWSRGKILLPFTLEDYRGVVIVQNTTPGPPEHSHAVLRSKLSPWMKKEFL</sequence>
<feature type="region of interest" description="Disordered" evidence="1">
    <location>
        <begin position="68"/>
        <end position="90"/>
    </location>
</feature>
<dbReference type="AlphaFoldDB" id="A0A9R1XEP3"/>
<keyword evidence="3" id="KW-1185">Reference proteome</keyword>
<reference evidence="2 3" key="1">
    <citation type="journal article" date="2017" name="Nat. Commun.">
        <title>Genome assembly with in vitro proximity ligation data and whole-genome triplication in lettuce.</title>
        <authorList>
            <person name="Reyes-Chin-Wo S."/>
            <person name="Wang Z."/>
            <person name="Yang X."/>
            <person name="Kozik A."/>
            <person name="Arikit S."/>
            <person name="Song C."/>
            <person name="Xia L."/>
            <person name="Froenicke L."/>
            <person name="Lavelle D.O."/>
            <person name="Truco M.J."/>
            <person name="Xia R."/>
            <person name="Zhu S."/>
            <person name="Xu C."/>
            <person name="Xu H."/>
            <person name="Xu X."/>
            <person name="Cox K."/>
            <person name="Korf I."/>
            <person name="Meyers B.C."/>
            <person name="Michelmore R.W."/>
        </authorList>
    </citation>
    <scope>NUCLEOTIDE SEQUENCE [LARGE SCALE GENOMIC DNA]</scope>
    <source>
        <strain evidence="3">cv. Salinas</strain>
        <tissue evidence="2">Seedlings</tissue>
    </source>
</reference>
<organism evidence="2 3">
    <name type="scientific">Lactuca sativa</name>
    <name type="common">Garden lettuce</name>
    <dbReference type="NCBI Taxonomy" id="4236"/>
    <lineage>
        <taxon>Eukaryota</taxon>
        <taxon>Viridiplantae</taxon>
        <taxon>Streptophyta</taxon>
        <taxon>Embryophyta</taxon>
        <taxon>Tracheophyta</taxon>
        <taxon>Spermatophyta</taxon>
        <taxon>Magnoliopsida</taxon>
        <taxon>eudicotyledons</taxon>
        <taxon>Gunneridae</taxon>
        <taxon>Pentapetalae</taxon>
        <taxon>asterids</taxon>
        <taxon>campanulids</taxon>
        <taxon>Asterales</taxon>
        <taxon>Asteraceae</taxon>
        <taxon>Cichorioideae</taxon>
        <taxon>Cichorieae</taxon>
        <taxon>Lactucinae</taxon>
        <taxon>Lactuca</taxon>
    </lineage>
</organism>
<dbReference type="EMBL" id="NBSK02000004">
    <property type="protein sequence ID" value="KAJ0211780.1"/>
    <property type="molecule type" value="Genomic_DNA"/>
</dbReference>
<name>A0A9R1XEP3_LACSA</name>
<feature type="compositionally biased region" description="Polar residues" evidence="1">
    <location>
        <begin position="68"/>
        <end position="81"/>
    </location>
</feature>
<comment type="caution">
    <text evidence="2">The sequence shown here is derived from an EMBL/GenBank/DDBJ whole genome shotgun (WGS) entry which is preliminary data.</text>
</comment>